<dbReference type="InterPro" id="IPR001789">
    <property type="entry name" value="Sig_transdc_resp-reg_receiver"/>
</dbReference>
<dbReference type="RefSeq" id="WP_158103374.1">
    <property type="nucleotide sequence ID" value="NZ_JAGIOO010000001.1"/>
</dbReference>
<dbReference type="GO" id="GO:0003677">
    <property type="term" value="F:DNA binding"/>
    <property type="evidence" value="ECO:0007669"/>
    <property type="project" value="UniProtKB-KW"/>
</dbReference>
<dbReference type="Proteomes" id="UP001519363">
    <property type="component" value="Unassembled WGS sequence"/>
</dbReference>
<dbReference type="PRINTS" id="PR00038">
    <property type="entry name" value="HTHLUXR"/>
</dbReference>
<evidence type="ECO:0000313" key="5">
    <source>
        <dbReference type="EMBL" id="MBP2475925.1"/>
    </source>
</evidence>
<feature type="domain" description="Response regulatory" evidence="4">
    <location>
        <begin position="21"/>
        <end position="137"/>
    </location>
</feature>
<name>A0ABS5AH65_9PSEU</name>
<dbReference type="InterPro" id="IPR016032">
    <property type="entry name" value="Sig_transdc_resp-reg_C-effctor"/>
</dbReference>
<dbReference type="PANTHER" id="PTHR43214:SF43">
    <property type="entry name" value="TWO-COMPONENT RESPONSE REGULATOR"/>
    <property type="match status" value="1"/>
</dbReference>
<evidence type="ECO:0000313" key="6">
    <source>
        <dbReference type="Proteomes" id="UP001519363"/>
    </source>
</evidence>
<comment type="caution">
    <text evidence="5">The sequence shown here is derived from an EMBL/GenBank/DDBJ whole genome shotgun (WGS) entry which is preliminary data.</text>
</comment>
<dbReference type="PROSITE" id="PS50110">
    <property type="entry name" value="RESPONSE_REGULATORY"/>
    <property type="match status" value="1"/>
</dbReference>
<dbReference type="EMBL" id="JAGIOO010000001">
    <property type="protein sequence ID" value="MBP2475925.1"/>
    <property type="molecule type" value="Genomic_DNA"/>
</dbReference>
<keyword evidence="1 5" id="KW-0238">DNA-binding</keyword>
<accession>A0ABS5AH65</accession>
<dbReference type="PANTHER" id="PTHR43214">
    <property type="entry name" value="TWO-COMPONENT RESPONSE REGULATOR"/>
    <property type="match status" value="1"/>
</dbReference>
<keyword evidence="6" id="KW-1185">Reference proteome</keyword>
<dbReference type="Gene3D" id="3.40.50.2300">
    <property type="match status" value="1"/>
</dbReference>
<feature type="domain" description="HTH luxR-type" evidence="3">
    <location>
        <begin position="159"/>
        <end position="224"/>
    </location>
</feature>
<dbReference type="SUPFAM" id="SSF52172">
    <property type="entry name" value="CheY-like"/>
    <property type="match status" value="1"/>
</dbReference>
<protein>
    <submittedName>
        <fullName evidence="5">DNA-binding NarL/FixJ family response regulator</fullName>
    </submittedName>
</protein>
<evidence type="ECO:0000259" key="3">
    <source>
        <dbReference type="PROSITE" id="PS50043"/>
    </source>
</evidence>
<evidence type="ECO:0000259" key="4">
    <source>
        <dbReference type="PROSITE" id="PS50110"/>
    </source>
</evidence>
<dbReference type="InterPro" id="IPR000792">
    <property type="entry name" value="Tscrpt_reg_LuxR_C"/>
</dbReference>
<dbReference type="Gene3D" id="1.10.10.10">
    <property type="entry name" value="Winged helix-like DNA-binding domain superfamily/Winged helix DNA-binding domain"/>
    <property type="match status" value="1"/>
</dbReference>
<dbReference type="SUPFAM" id="SSF46894">
    <property type="entry name" value="C-terminal effector domain of the bipartite response regulators"/>
    <property type="match status" value="1"/>
</dbReference>
<dbReference type="PROSITE" id="PS50043">
    <property type="entry name" value="HTH_LUXR_2"/>
    <property type="match status" value="1"/>
</dbReference>
<evidence type="ECO:0000256" key="1">
    <source>
        <dbReference type="ARBA" id="ARBA00023125"/>
    </source>
</evidence>
<dbReference type="InterPro" id="IPR039420">
    <property type="entry name" value="WalR-like"/>
</dbReference>
<reference evidence="5 6" key="1">
    <citation type="submission" date="2021-03" db="EMBL/GenBank/DDBJ databases">
        <title>Sequencing the genomes of 1000 actinobacteria strains.</title>
        <authorList>
            <person name="Klenk H.-P."/>
        </authorList>
    </citation>
    <scope>NUCLEOTIDE SEQUENCE [LARGE SCALE GENOMIC DNA]</scope>
    <source>
        <strain evidence="5 6">DSM 44580</strain>
    </source>
</reference>
<gene>
    <name evidence="5" type="ORF">JOF53_004797</name>
</gene>
<proteinExistence type="predicted"/>
<keyword evidence="2" id="KW-0597">Phosphoprotein</keyword>
<dbReference type="SMART" id="SM00421">
    <property type="entry name" value="HTH_LUXR"/>
    <property type="match status" value="1"/>
</dbReference>
<dbReference type="PROSITE" id="PS00622">
    <property type="entry name" value="HTH_LUXR_1"/>
    <property type="match status" value="1"/>
</dbReference>
<dbReference type="Pfam" id="PF00196">
    <property type="entry name" value="GerE"/>
    <property type="match status" value="1"/>
</dbReference>
<dbReference type="InterPro" id="IPR036388">
    <property type="entry name" value="WH-like_DNA-bd_sf"/>
</dbReference>
<dbReference type="InterPro" id="IPR011006">
    <property type="entry name" value="CheY-like_superfamily"/>
</dbReference>
<feature type="modified residue" description="4-aspartylphosphate" evidence="2">
    <location>
        <position position="72"/>
    </location>
</feature>
<sequence>MDPVTLRARTAAARARTGAYRVAQIDAVPLFQHGVASVLGRDPRVQWVGAASSAGAAVQLVRAAQPRVLLVDADVDPGANLCRVLTGMHPALAVVMIFRPGARAAGEVEVARRAGAKGFLPREMDPARLPEALCQVAELGIYVEPSMAPLLAPGRVIGPRAPGPALSKREFEVLRLIADGLTAKNIAHRLEVSEETVKTHVRRMLRKLDARDRAHAVALAFQAGLLGGAATFDDEVPRLVPANRAIGAR</sequence>
<evidence type="ECO:0000256" key="2">
    <source>
        <dbReference type="PROSITE-ProRule" id="PRU00169"/>
    </source>
</evidence>
<dbReference type="CDD" id="cd06170">
    <property type="entry name" value="LuxR_C_like"/>
    <property type="match status" value="1"/>
</dbReference>
<organism evidence="5 6">
    <name type="scientific">Crossiella equi</name>
    <dbReference type="NCBI Taxonomy" id="130796"/>
    <lineage>
        <taxon>Bacteria</taxon>
        <taxon>Bacillati</taxon>
        <taxon>Actinomycetota</taxon>
        <taxon>Actinomycetes</taxon>
        <taxon>Pseudonocardiales</taxon>
        <taxon>Pseudonocardiaceae</taxon>
        <taxon>Crossiella</taxon>
    </lineage>
</organism>